<accession>A0A8C0YMD6</accession>
<dbReference type="Proteomes" id="UP001108240">
    <property type="component" value="Unplaced"/>
</dbReference>
<dbReference type="AlphaFoldDB" id="A0A8C0YMD6"/>
<protein>
    <submittedName>
        <fullName evidence="1">Uncharacterized protein</fullName>
    </submittedName>
</protein>
<evidence type="ECO:0000313" key="1">
    <source>
        <dbReference type="Ensembl" id="ENSCCRP00000011367.1"/>
    </source>
</evidence>
<sequence length="20" mass="2214">TNNNKLIFGRGTQVHVEASE</sequence>
<name>A0A8C0YMD6_CYPCA</name>
<reference evidence="1" key="2">
    <citation type="submission" date="2025-09" db="UniProtKB">
        <authorList>
            <consortium name="Ensembl"/>
        </authorList>
    </citation>
    <scope>IDENTIFICATION</scope>
</reference>
<organism evidence="1 2">
    <name type="scientific">Cyprinus carpio carpio</name>
    <dbReference type="NCBI Taxonomy" id="630221"/>
    <lineage>
        <taxon>Eukaryota</taxon>
        <taxon>Metazoa</taxon>
        <taxon>Chordata</taxon>
        <taxon>Craniata</taxon>
        <taxon>Vertebrata</taxon>
        <taxon>Euteleostomi</taxon>
        <taxon>Actinopterygii</taxon>
        <taxon>Neopterygii</taxon>
        <taxon>Teleostei</taxon>
        <taxon>Ostariophysi</taxon>
        <taxon>Cypriniformes</taxon>
        <taxon>Cyprinidae</taxon>
        <taxon>Cyprininae</taxon>
        <taxon>Cyprinus</taxon>
    </lineage>
</organism>
<reference evidence="1" key="1">
    <citation type="submission" date="2025-08" db="UniProtKB">
        <authorList>
            <consortium name="Ensembl"/>
        </authorList>
    </citation>
    <scope>IDENTIFICATION</scope>
</reference>
<dbReference type="Ensembl" id="ENSCCRT00000012430.2">
    <property type="protein sequence ID" value="ENSCCRP00000011367.1"/>
    <property type="gene ID" value="ENSCCRG00000006592.2"/>
</dbReference>
<proteinExistence type="predicted"/>
<keyword evidence="2" id="KW-1185">Reference proteome</keyword>
<evidence type="ECO:0000313" key="2">
    <source>
        <dbReference type="Proteomes" id="UP001108240"/>
    </source>
</evidence>